<keyword evidence="2" id="KW-0472">Membrane</keyword>
<organism evidence="3 4">
    <name type="scientific">Caldichromatium japonicum</name>
    <dbReference type="NCBI Taxonomy" id="2699430"/>
    <lineage>
        <taxon>Bacteria</taxon>
        <taxon>Pseudomonadati</taxon>
        <taxon>Pseudomonadota</taxon>
        <taxon>Gammaproteobacteria</taxon>
        <taxon>Chromatiales</taxon>
        <taxon>Chromatiaceae</taxon>
        <taxon>Caldichromatium</taxon>
    </lineage>
</organism>
<feature type="transmembrane region" description="Helical" evidence="2">
    <location>
        <begin position="235"/>
        <end position="261"/>
    </location>
</feature>
<evidence type="ECO:0000256" key="1">
    <source>
        <dbReference type="SAM" id="MobiDB-lite"/>
    </source>
</evidence>
<accession>A0A6G7VAW4</accession>
<evidence type="ECO:0000256" key="2">
    <source>
        <dbReference type="SAM" id="Phobius"/>
    </source>
</evidence>
<keyword evidence="2" id="KW-0812">Transmembrane</keyword>
<feature type="region of interest" description="Disordered" evidence="1">
    <location>
        <begin position="431"/>
        <end position="471"/>
    </location>
</feature>
<proteinExistence type="predicted"/>
<dbReference type="InterPro" id="IPR021296">
    <property type="entry name" value="DUF2868"/>
</dbReference>
<dbReference type="KEGG" id="cjap:GWK36_02215"/>
<feature type="transmembrane region" description="Helical" evidence="2">
    <location>
        <begin position="148"/>
        <end position="169"/>
    </location>
</feature>
<feature type="region of interest" description="Disordered" evidence="1">
    <location>
        <begin position="484"/>
        <end position="529"/>
    </location>
</feature>
<keyword evidence="2" id="KW-1133">Transmembrane helix</keyword>
<gene>
    <name evidence="3" type="ORF">GWK36_02215</name>
</gene>
<sequence>MDPIEPTDALRHPDGKDRPAHLPDWTAADLIDLEYYLDADERLLRDRPSNRKALAARDRAIYLEQIEPRLTQLAPHTPLHRRLSLRLWLKARRVSEDATVRRLLPGLIFARAQHLGLILLGLLGFVTGVTLTRTLLHYDGHLPVSVPWFVFLLVILQFALSLGAALTWLRRLWRNDRPKIDESWFFNQVLQPAFEHVAHWLQGRQLAHVTRDQRERLLATQGLVRAHFSVYEPLAVLNLFIPLQVFGITFNLGVILTTILLEWFTDIAFGWGTSLSAHPQTIYDLVRLIAAPWGWLFGEGVGYPTLEQIEGSRIYLEQWALLGRGFEPNPEHLRAWRWFLVLAVFTYGLLPRLCLLLGSLAAQYLTLRGLSFTHGRTQALYARMLAPHLDTQTSETGQGSEMYIPTELPAQPRRSALIGPLPAGQIQVGARPWRESQPAVAPSPAQGLTGSGSQPVQPGQAGSLTHTNELGTPLETVGLDQADSSEARAEAGHTGGGDTAPMEPAGGDGEPLQPVAPASADHLAGARALSQPAAEPIAVCRSEGDALVPPLSQVSTEEIPPAPAEPSLEATQAHPAAPRYAADACLVLIHVDIDDLLEPKDRERLADLLQRLSGWRIGATAPCGAGSQMTAQALALIEEGVWESPPPRIAVIQDGSQPPITEYLIFLRELRAAAGPKAQLLLALVGDPDDEDRLPPLRAFDYRDWQAKIDQMADPYLRLEILNPPEEEGKD</sequence>
<dbReference type="AlphaFoldDB" id="A0A6G7VAW4"/>
<protein>
    <submittedName>
        <fullName evidence="3">DUF2868 domain-containing protein</fullName>
    </submittedName>
</protein>
<name>A0A6G7VAW4_9GAMM</name>
<feature type="transmembrane region" description="Helical" evidence="2">
    <location>
        <begin position="115"/>
        <end position="136"/>
    </location>
</feature>
<dbReference type="Pfam" id="PF11067">
    <property type="entry name" value="DUF2868"/>
    <property type="match status" value="2"/>
</dbReference>
<evidence type="ECO:0000313" key="3">
    <source>
        <dbReference type="EMBL" id="QIK37006.1"/>
    </source>
</evidence>
<evidence type="ECO:0000313" key="4">
    <source>
        <dbReference type="Proteomes" id="UP000502699"/>
    </source>
</evidence>
<dbReference type="EMBL" id="CP048029">
    <property type="protein sequence ID" value="QIK37006.1"/>
    <property type="molecule type" value="Genomic_DNA"/>
</dbReference>
<feature type="compositionally biased region" description="Polar residues" evidence="1">
    <location>
        <begin position="446"/>
        <end position="470"/>
    </location>
</feature>
<dbReference type="RefSeq" id="WP_166269700.1">
    <property type="nucleotide sequence ID" value="NZ_CP048029.1"/>
</dbReference>
<reference evidence="4" key="1">
    <citation type="submission" date="2020-01" db="EMBL/GenBank/DDBJ databases">
        <title>Caldichromatium gen. nov., sp. nov., a thermophilic purple sulfur bacterium member of the family Chromatiaceae isolated from Nakabusa hot spring, Japan.</title>
        <authorList>
            <person name="Saini M.K."/>
            <person name="Hanada S."/>
            <person name="Tank M."/>
        </authorList>
    </citation>
    <scope>NUCLEOTIDE SEQUENCE [LARGE SCALE GENOMIC DNA]</scope>
    <source>
        <strain evidence="4">No.7</strain>
    </source>
</reference>
<keyword evidence="4" id="KW-1185">Reference proteome</keyword>
<dbReference type="Proteomes" id="UP000502699">
    <property type="component" value="Chromosome"/>
</dbReference>